<accession>A0A067MN27</accession>
<dbReference type="AlphaFoldDB" id="A0A067MN27"/>
<dbReference type="Gene3D" id="3.20.20.70">
    <property type="entry name" value="Aldolase class I"/>
    <property type="match status" value="1"/>
</dbReference>
<keyword evidence="5" id="KW-1185">Reference proteome</keyword>
<dbReference type="InParanoid" id="A0A067MN27"/>
<dbReference type="CDD" id="cd04730">
    <property type="entry name" value="NPD_like"/>
    <property type="match status" value="1"/>
</dbReference>
<keyword evidence="1" id="KW-0285">Flavoprotein</keyword>
<proteinExistence type="predicted"/>
<evidence type="ECO:0000313" key="4">
    <source>
        <dbReference type="EMBL" id="KDQ17173.1"/>
    </source>
</evidence>
<name>A0A067MN27_BOTB1</name>
<evidence type="ECO:0000256" key="1">
    <source>
        <dbReference type="ARBA" id="ARBA00022630"/>
    </source>
</evidence>
<dbReference type="PANTHER" id="PTHR32332">
    <property type="entry name" value="2-NITROPROPANE DIOXYGENASE"/>
    <property type="match status" value="1"/>
</dbReference>
<dbReference type="GO" id="GO:0018580">
    <property type="term" value="F:nitronate monooxygenase activity"/>
    <property type="evidence" value="ECO:0007669"/>
    <property type="project" value="InterPro"/>
</dbReference>
<evidence type="ECO:0000256" key="3">
    <source>
        <dbReference type="ARBA" id="ARBA00023002"/>
    </source>
</evidence>
<dbReference type="STRING" id="930990.A0A067MN27"/>
<dbReference type="Proteomes" id="UP000027195">
    <property type="component" value="Unassembled WGS sequence"/>
</dbReference>
<dbReference type="Pfam" id="PF03060">
    <property type="entry name" value="NMO"/>
    <property type="match status" value="1"/>
</dbReference>
<dbReference type="OrthoDB" id="2349068at2759"/>
<gene>
    <name evidence="4" type="ORF">BOTBODRAFT_29987</name>
</gene>
<dbReference type="InterPro" id="IPR004136">
    <property type="entry name" value="NMO"/>
</dbReference>
<sequence>MIRQPFNTPLTRLLGIRTPVVSASMTGVSGAELAARVTKGGGFGFIGIGTDDGTKATAELARARTILGTPPSERVNVGIGFLGWLLNANPHAHQLVRTVLDGRPRALWFFAGDNHTPWIEFVRKYDAERGLGEAERTLIFVQLNSVEEALKAVEDGVDAIVVQGIEAGGHGSTHALPLLTLLPTVLRALPPSSSSSPRPVVLTSGGLTHGPHLAALLALGAHGIALGTRFLVSPSSLYAPAKKAALLAASSASAVRSFTFDELMPPAAWPAGMDGRALANAILTDKDEGLEIEERKRLFKESAEKGSDERLIVWAGVGVGLVDTVKEVEDIVNELHDDAFERIQTAAQMIGQ</sequence>
<organism evidence="4 5">
    <name type="scientific">Botryobasidium botryosum (strain FD-172 SS1)</name>
    <dbReference type="NCBI Taxonomy" id="930990"/>
    <lineage>
        <taxon>Eukaryota</taxon>
        <taxon>Fungi</taxon>
        <taxon>Dikarya</taxon>
        <taxon>Basidiomycota</taxon>
        <taxon>Agaricomycotina</taxon>
        <taxon>Agaricomycetes</taxon>
        <taxon>Cantharellales</taxon>
        <taxon>Botryobasidiaceae</taxon>
        <taxon>Botryobasidium</taxon>
    </lineage>
</organism>
<dbReference type="SUPFAM" id="SSF51412">
    <property type="entry name" value="Inosine monophosphate dehydrogenase (IMPDH)"/>
    <property type="match status" value="1"/>
</dbReference>
<dbReference type="InterPro" id="IPR013785">
    <property type="entry name" value="Aldolase_TIM"/>
</dbReference>
<reference evidence="5" key="1">
    <citation type="journal article" date="2014" name="Proc. Natl. Acad. Sci. U.S.A.">
        <title>Extensive sampling of basidiomycete genomes demonstrates inadequacy of the white-rot/brown-rot paradigm for wood decay fungi.</title>
        <authorList>
            <person name="Riley R."/>
            <person name="Salamov A.A."/>
            <person name="Brown D.W."/>
            <person name="Nagy L.G."/>
            <person name="Floudas D."/>
            <person name="Held B.W."/>
            <person name="Levasseur A."/>
            <person name="Lombard V."/>
            <person name="Morin E."/>
            <person name="Otillar R."/>
            <person name="Lindquist E.A."/>
            <person name="Sun H."/>
            <person name="LaButti K.M."/>
            <person name="Schmutz J."/>
            <person name="Jabbour D."/>
            <person name="Luo H."/>
            <person name="Baker S.E."/>
            <person name="Pisabarro A.G."/>
            <person name="Walton J.D."/>
            <person name="Blanchette R.A."/>
            <person name="Henrissat B."/>
            <person name="Martin F."/>
            <person name="Cullen D."/>
            <person name="Hibbett D.S."/>
            <person name="Grigoriev I.V."/>
        </authorList>
    </citation>
    <scope>NUCLEOTIDE SEQUENCE [LARGE SCALE GENOMIC DNA]</scope>
    <source>
        <strain evidence="5">FD-172 SS1</strain>
    </source>
</reference>
<keyword evidence="2" id="KW-0288">FMN</keyword>
<evidence type="ECO:0000313" key="5">
    <source>
        <dbReference type="Proteomes" id="UP000027195"/>
    </source>
</evidence>
<dbReference type="HOGENOM" id="CLU_038732_9_1_1"/>
<evidence type="ECO:0000256" key="2">
    <source>
        <dbReference type="ARBA" id="ARBA00022643"/>
    </source>
</evidence>
<protein>
    <recommendedName>
        <fullName evidence="6">Nitronate monooxygenase domain-containing protein</fullName>
    </recommendedName>
</protein>
<dbReference type="EMBL" id="KL198024">
    <property type="protein sequence ID" value="KDQ17173.1"/>
    <property type="molecule type" value="Genomic_DNA"/>
</dbReference>
<keyword evidence="3" id="KW-0560">Oxidoreductase</keyword>
<evidence type="ECO:0008006" key="6">
    <source>
        <dbReference type="Google" id="ProtNLM"/>
    </source>
</evidence>